<dbReference type="SUPFAM" id="SSF47576">
    <property type="entry name" value="Calponin-homology domain, CH-domain"/>
    <property type="match status" value="1"/>
</dbReference>
<dbReference type="SMART" id="SM00364">
    <property type="entry name" value="LRR_BAC"/>
    <property type="match status" value="4"/>
</dbReference>
<dbReference type="FunFam" id="3.80.10.10:FF:000007">
    <property type="entry name" value="Leucine-rich repeat and calponin homology domain-containing protein 1 isoform 3"/>
    <property type="match status" value="1"/>
</dbReference>
<evidence type="ECO:0000313" key="5">
    <source>
        <dbReference type="Proteomes" id="UP000504640"/>
    </source>
</evidence>
<feature type="domain" description="Calponin-homology (CH)" evidence="4">
    <location>
        <begin position="610"/>
        <end position="723"/>
    </location>
</feature>
<dbReference type="Proteomes" id="UP000504640">
    <property type="component" value="Unplaced"/>
</dbReference>
<dbReference type="RefSeq" id="XP_032120160.1">
    <property type="nucleotide sequence ID" value="XM_032264269.1"/>
</dbReference>
<dbReference type="PANTHER" id="PTHR48051:SF44">
    <property type="entry name" value="LEUCINE RICH REPEATS AND CALPONIN HOMOLOGY DOMAIN CONTAINING 3"/>
    <property type="match status" value="1"/>
</dbReference>
<dbReference type="AlphaFoldDB" id="A0A6J3GQU7"/>
<dbReference type="InterPro" id="IPR001611">
    <property type="entry name" value="Leu-rich_rpt"/>
</dbReference>
<protein>
    <submittedName>
        <fullName evidence="6">DISP complex protein LRCH3 isoform X21</fullName>
    </submittedName>
</protein>
<reference evidence="6" key="1">
    <citation type="submission" date="2025-08" db="UniProtKB">
        <authorList>
            <consortium name="RefSeq"/>
        </authorList>
    </citation>
    <scope>IDENTIFICATION</scope>
    <source>
        <tissue evidence="6">Blood</tissue>
    </source>
</reference>
<dbReference type="GeneID" id="116540664"/>
<dbReference type="CDD" id="cd21272">
    <property type="entry name" value="CH_LRCH3"/>
    <property type="match status" value="1"/>
</dbReference>
<proteinExistence type="predicted"/>
<dbReference type="SMART" id="SM00369">
    <property type="entry name" value="LRR_TYP"/>
    <property type="match status" value="5"/>
</dbReference>
<dbReference type="Gene3D" id="1.10.418.10">
    <property type="entry name" value="Calponin-like domain"/>
    <property type="match status" value="1"/>
</dbReference>
<dbReference type="Gene3D" id="3.80.10.10">
    <property type="entry name" value="Ribonuclease Inhibitor"/>
    <property type="match status" value="1"/>
</dbReference>
<dbReference type="FunFam" id="1.10.418.10:FF:000021">
    <property type="entry name" value="Leucine-rich repeat and calponin homology domain-containing protein 1 isoform 3"/>
    <property type="match status" value="1"/>
</dbReference>
<accession>A0A6J3GQU7</accession>
<dbReference type="PANTHER" id="PTHR48051">
    <property type="match status" value="1"/>
</dbReference>
<dbReference type="InterPro" id="IPR032675">
    <property type="entry name" value="LRR_dom_sf"/>
</dbReference>
<evidence type="ECO:0000313" key="6">
    <source>
        <dbReference type="RefSeq" id="XP_032120160.1"/>
    </source>
</evidence>
<dbReference type="Pfam" id="PF13855">
    <property type="entry name" value="LRR_8"/>
    <property type="match status" value="2"/>
</dbReference>
<dbReference type="SUPFAM" id="SSF52058">
    <property type="entry name" value="L domain-like"/>
    <property type="match status" value="1"/>
</dbReference>
<dbReference type="InterPro" id="IPR001715">
    <property type="entry name" value="CH_dom"/>
</dbReference>
<dbReference type="Pfam" id="PF00307">
    <property type="entry name" value="CH"/>
    <property type="match status" value="1"/>
</dbReference>
<dbReference type="CTD" id="84859"/>
<dbReference type="InterPro" id="IPR050216">
    <property type="entry name" value="LRR_domain-containing"/>
</dbReference>
<keyword evidence="2" id="KW-0677">Repeat</keyword>
<feature type="region of interest" description="Disordered" evidence="3">
    <location>
        <begin position="496"/>
        <end position="522"/>
    </location>
</feature>
<organism evidence="5 6">
    <name type="scientific">Sapajus apella</name>
    <name type="common">Brown-capped capuchin</name>
    <name type="synonym">Cebus apella</name>
    <dbReference type="NCBI Taxonomy" id="9515"/>
    <lineage>
        <taxon>Eukaryota</taxon>
        <taxon>Metazoa</taxon>
        <taxon>Chordata</taxon>
        <taxon>Craniata</taxon>
        <taxon>Vertebrata</taxon>
        <taxon>Euteleostomi</taxon>
        <taxon>Mammalia</taxon>
        <taxon>Eutheria</taxon>
        <taxon>Euarchontoglires</taxon>
        <taxon>Primates</taxon>
        <taxon>Haplorrhini</taxon>
        <taxon>Platyrrhini</taxon>
        <taxon>Cebidae</taxon>
        <taxon>Cebinae</taxon>
        <taxon>Sapajus</taxon>
    </lineage>
</organism>
<evidence type="ECO:0000256" key="1">
    <source>
        <dbReference type="ARBA" id="ARBA00022614"/>
    </source>
</evidence>
<evidence type="ECO:0000256" key="2">
    <source>
        <dbReference type="ARBA" id="ARBA00022737"/>
    </source>
</evidence>
<gene>
    <name evidence="6" type="primary">LRCH3</name>
</gene>
<evidence type="ECO:0000256" key="3">
    <source>
        <dbReference type="SAM" id="MobiDB-lite"/>
    </source>
</evidence>
<dbReference type="SMART" id="SM00033">
    <property type="entry name" value="CH"/>
    <property type="match status" value="1"/>
</dbReference>
<dbReference type="GO" id="GO:0005737">
    <property type="term" value="C:cytoplasm"/>
    <property type="evidence" value="ECO:0007669"/>
    <property type="project" value="TreeGrafter"/>
</dbReference>
<name>A0A6J3GQU7_SAPAP</name>
<sequence>MRRAGNPGVGGGEMAAAGLVAVAAAAEYSGPAASGGNLPGVHCGSGSGAGPGSGPGSWSRSLDRALEEAAVTGVLSLSGRKLREFPRGAANHDLTDTTRADLSRNRLSEIPVEACHFVSLENLNLYQNCIRYIPEAILNLQALTFLNISRNQLSTLPVHLCNLPLKVLIASNNKLVSLPEEIGHLRHLMELDVSCNEIQTIPSQIGNLEALRDLNVRRNHLVHLPEELAELPLIRLDFSCNKITVIPVCYRNLRHLQMITLDNNPLQSPPAQICIKGKIHIFKYLNIQACKIAPDLPDYDRRPLGFGSCHEELYSSRPYGALDSGFNSVDSGDKRWSGNEPTDEFSDLPLRVAEITKEQRLRRESQYQEDRGSLVVTNGGVEHDLDQIDYIDSCTAEEEEDEGSPIKPVAIREFQKTEDMRRYLHQNRVPVEPSSLLSLSPSHNQLSYTDLELHRRREQIVERIRREAQLAALQYEEEKIRTKQIQRDAVLDFVKQKASQSPQKQQPLLDNECSFPSRRSQHTDDSALLVVDDRPNALVSSSTTEKVHHSPAYSFPAAIQRNQPQRPESFLFRAGVRAETNKGHASPLPPSAVPATESIDSITRQNSRQREEELELIDQLRKHIEYRLKVSLPCDLGAALTDGVVLCHLANHVRPRSVPSIHVPSPAVPKLTMAKCRRNVENFLEACRKIGVPQEQLCLPLHILEEKGLSQVAATVQALLELAPPKQQQHQLSAV</sequence>
<keyword evidence="1" id="KW-0433">Leucine-rich repeat</keyword>
<keyword evidence="5" id="KW-1185">Reference proteome</keyword>
<dbReference type="InterPro" id="IPR036872">
    <property type="entry name" value="CH_dom_sf"/>
</dbReference>
<dbReference type="InterPro" id="IPR003591">
    <property type="entry name" value="Leu-rich_rpt_typical-subtyp"/>
</dbReference>
<dbReference type="PROSITE" id="PS50021">
    <property type="entry name" value="CH"/>
    <property type="match status" value="1"/>
</dbReference>
<feature type="compositionally biased region" description="Low complexity" evidence="3">
    <location>
        <begin position="496"/>
        <end position="507"/>
    </location>
</feature>
<evidence type="ECO:0000259" key="4">
    <source>
        <dbReference type="PROSITE" id="PS50021"/>
    </source>
</evidence>